<accession>A0A0G9JRA7</accession>
<feature type="transmembrane region" description="Helical" evidence="1">
    <location>
        <begin position="174"/>
        <end position="195"/>
    </location>
</feature>
<dbReference type="Proteomes" id="UP000035514">
    <property type="component" value="Unassembled WGS sequence"/>
</dbReference>
<feature type="domain" description="EamA" evidence="2">
    <location>
        <begin position="6"/>
        <end position="133"/>
    </location>
</feature>
<feature type="transmembrane region" description="Helical" evidence="1">
    <location>
        <begin position="93"/>
        <end position="111"/>
    </location>
</feature>
<feature type="transmembrane region" description="Helical" evidence="1">
    <location>
        <begin position="234"/>
        <end position="254"/>
    </location>
</feature>
<feature type="transmembrane region" description="Helical" evidence="1">
    <location>
        <begin position="145"/>
        <end position="162"/>
    </location>
</feature>
<keyword evidence="1" id="KW-0812">Transmembrane</keyword>
<dbReference type="AlphaFoldDB" id="A0A0G9JRA7"/>
<evidence type="ECO:0000313" key="4">
    <source>
        <dbReference type="Proteomes" id="UP000035514"/>
    </source>
</evidence>
<dbReference type="SUPFAM" id="SSF103481">
    <property type="entry name" value="Multidrug resistance efflux transporter EmrE"/>
    <property type="match status" value="2"/>
</dbReference>
<dbReference type="Pfam" id="PF00892">
    <property type="entry name" value="EamA"/>
    <property type="match status" value="1"/>
</dbReference>
<feature type="transmembrane region" description="Helical" evidence="1">
    <location>
        <begin position="30"/>
        <end position="48"/>
    </location>
</feature>
<feature type="transmembrane region" description="Helical" evidence="1">
    <location>
        <begin position="201"/>
        <end position="222"/>
    </location>
</feature>
<feature type="transmembrane region" description="Helical" evidence="1">
    <location>
        <begin position="60"/>
        <end position="78"/>
    </location>
</feature>
<proteinExistence type="predicted"/>
<feature type="transmembrane region" description="Helical" evidence="1">
    <location>
        <begin position="116"/>
        <end position="133"/>
    </location>
</feature>
<organism evidence="3 4">
    <name type="scientific">Aliarcobacter butzleri L348</name>
    <dbReference type="NCBI Taxonomy" id="1447256"/>
    <lineage>
        <taxon>Bacteria</taxon>
        <taxon>Pseudomonadati</taxon>
        <taxon>Campylobacterota</taxon>
        <taxon>Epsilonproteobacteria</taxon>
        <taxon>Campylobacterales</taxon>
        <taxon>Arcobacteraceae</taxon>
        <taxon>Aliarcobacter</taxon>
    </lineage>
</organism>
<dbReference type="EMBL" id="JAIQ01000172">
    <property type="protein sequence ID" value="KLD96124.1"/>
    <property type="molecule type" value="Genomic_DNA"/>
</dbReference>
<dbReference type="InterPro" id="IPR000620">
    <property type="entry name" value="EamA_dom"/>
</dbReference>
<keyword evidence="1" id="KW-1133">Transmembrane helix</keyword>
<dbReference type="RefSeq" id="WP_046997427.1">
    <property type="nucleotide sequence ID" value="NZ_JAIQ01000172.1"/>
</dbReference>
<protein>
    <recommendedName>
        <fullName evidence="2">EamA domain-containing protein</fullName>
    </recommendedName>
</protein>
<evidence type="ECO:0000256" key="1">
    <source>
        <dbReference type="SAM" id="Phobius"/>
    </source>
</evidence>
<comment type="caution">
    <text evidence="3">The sequence shown here is derived from an EMBL/GenBank/DDBJ whole genome shotgun (WGS) entry which is preliminary data.</text>
</comment>
<gene>
    <name evidence="3" type="ORF">AA20_12240</name>
</gene>
<evidence type="ECO:0000313" key="3">
    <source>
        <dbReference type="EMBL" id="KLD96124.1"/>
    </source>
</evidence>
<feature type="transmembrane region" description="Helical" evidence="1">
    <location>
        <begin position="260"/>
        <end position="280"/>
    </location>
</feature>
<sequence>MSSLAISLLSSLLVGFYIKSLRISFKKDLFIFIFSNYLTAIFLSYFLFHIQIQKINFELYNYKLIAITGFLLPTILYFLNKSLETSGLARTDIFQRLSLIIPIILSFVLFGEHFSYNKAIVIILTFISIFLILGNKGANSSFKNIYYLFAVFLGYGIVDTLFKQIAINKSADFITTLFLIFICSAIVSLFYIFIFKGKINFKYFFLGIFFGILNFSNIYFYIKAHKAFAQSPTLVFITMNLGVIIGGTLIGRFYFKEKLYKSTIYGIFLAIFSIILLALIQLKIW</sequence>
<dbReference type="GO" id="GO:0016020">
    <property type="term" value="C:membrane"/>
    <property type="evidence" value="ECO:0007669"/>
    <property type="project" value="InterPro"/>
</dbReference>
<dbReference type="InterPro" id="IPR037185">
    <property type="entry name" value="EmrE-like"/>
</dbReference>
<evidence type="ECO:0000259" key="2">
    <source>
        <dbReference type="Pfam" id="PF00892"/>
    </source>
</evidence>
<dbReference type="PATRIC" id="fig|1447256.3.peg.2398"/>
<keyword evidence="1" id="KW-0472">Membrane</keyword>
<reference evidence="3 4" key="1">
    <citation type="submission" date="2014-01" db="EMBL/GenBank/DDBJ databases">
        <title>Development of a Comparative Genomic Fingerprinting Assay for High Resolution Genotyping of Arcobacter butzleri.</title>
        <authorList>
            <person name="Webb A.L."/>
            <person name="Inglis G.D."/>
            <person name="Kruczkiewicz P."/>
            <person name="Selinger L.B."/>
            <person name="Taboada E.N."/>
        </authorList>
    </citation>
    <scope>NUCLEOTIDE SEQUENCE [LARGE SCALE GENOMIC DNA]</scope>
    <source>
        <strain evidence="3 4">L348</strain>
    </source>
</reference>
<name>A0A0G9JRA7_9BACT</name>